<reference evidence="1 2" key="1">
    <citation type="submission" date="2024-06" db="EMBL/GenBank/DDBJ databases">
        <title>Genomic Encyclopedia of Type Strains, Phase IV (KMG-IV): sequencing the most valuable type-strain genomes for metagenomic binning, comparative biology and taxonomic classification.</title>
        <authorList>
            <person name="Goeker M."/>
        </authorList>
    </citation>
    <scope>NUCLEOTIDE SEQUENCE [LARGE SCALE GENOMIC DNA]</scope>
    <source>
        <strain evidence="1 2">DSM 23650</strain>
    </source>
</reference>
<comment type="caution">
    <text evidence="1">The sequence shown here is derived from an EMBL/GenBank/DDBJ whole genome shotgun (WGS) entry which is preliminary data.</text>
</comment>
<name>A0ABV2FPY5_9HYPH</name>
<evidence type="ECO:0000313" key="1">
    <source>
        <dbReference type="EMBL" id="MET3560586.1"/>
    </source>
</evidence>
<proteinExistence type="predicted"/>
<sequence length="169" mass="19668">MCHKRMILSKRKMKSKIIRPKHDSQNLYSAHLTQQWSWEKMAPYQQDINAALKKYAKRFPDEVCLQTIAEEITTGKAQLWVVLKNKTQFCAFAITKIEITHTGKKCVVLSDLAGEGGLKLVKMIEKVEQWARTINAQEMHMFGRAGWAKMLDHHGYSRNLIYYRKVLNS</sequence>
<evidence type="ECO:0000313" key="2">
    <source>
        <dbReference type="Proteomes" id="UP001549112"/>
    </source>
</evidence>
<dbReference type="Proteomes" id="UP001549112">
    <property type="component" value="Unassembled WGS sequence"/>
</dbReference>
<accession>A0ABV2FPY5</accession>
<dbReference type="EMBL" id="JBEPLT010000014">
    <property type="protein sequence ID" value="MET3560586.1"/>
    <property type="molecule type" value="Genomic_DNA"/>
</dbReference>
<evidence type="ECO:0008006" key="3">
    <source>
        <dbReference type="Google" id="ProtNLM"/>
    </source>
</evidence>
<gene>
    <name evidence="1" type="ORF">ABID39_001292</name>
</gene>
<protein>
    <recommendedName>
        <fullName evidence="3">N-acetyltransferase domain-containing protein</fullName>
    </recommendedName>
</protein>
<organism evidence="1 2">
    <name type="scientific">Bartonella japonica</name>
    <dbReference type="NCBI Taxonomy" id="357761"/>
    <lineage>
        <taxon>Bacteria</taxon>
        <taxon>Pseudomonadati</taxon>
        <taxon>Pseudomonadota</taxon>
        <taxon>Alphaproteobacteria</taxon>
        <taxon>Hyphomicrobiales</taxon>
        <taxon>Bartonellaceae</taxon>
        <taxon>Bartonella</taxon>
    </lineage>
</organism>
<keyword evidence="2" id="KW-1185">Reference proteome</keyword>